<dbReference type="Pfam" id="PF07714">
    <property type="entry name" value="PK_Tyr_Ser-Thr"/>
    <property type="match status" value="1"/>
</dbReference>
<sequence>MILKITIQDLLTNYDIIKKRLYSPTKSVSQINENFHINSINESEVKVKKAAIRAKSEPRQLKVSRIQIRNRGKWEILISEITKSYRIGSGSYGTVYKGYWHGNVAIKELNVFNPTSIQLRAFINEVSVLRKTRHVNIVLFMGYMIKPKLAIVTQWCEGSSLHKHIHVLEKAFQLHDIIDICRQIAQGMEYLHAKSIIHRDLKSSNIFLHEKVIKIGDFGLSTVKCSWSRDNFHQPTGSILWMAPEVIRMDTINPYTDKSDVYSFGIIIYEIVSMKLPYHHINNKERILFMVGKGALFPDFSLIKITLPQQFKHLMIDCLHFDRECRPGFTQIHSKLEKFEKSHLKMKKCTSEPNILIKHVPISDEESSVSIKH</sequence>
<dbReference type="EMBL" id="LC103167">
    <property type="protein sequence ID" value="BAV14138.1"/>
    <property type="molecule type" value="mRNA"/>
</dbReference>
<evidence type="ECO:0000256" key="8">
    <source>
        <dbReference type="PIRSR" id="PIRSR000615-1"/>
    </source>
</evidence>
<proteinExistence type="evidence at transcript level"/>
<feature type="binding site" evidence="9">
    <location>
        <position position="217"/>
    </location>
    <ligand>
        <name>Mg(2+)</name>
        <dbReference type="ChEBI" id="CHEBI:18420"/>
    </ligand>
</feature>
<dbReference type="InterPro" id="IPR000719">
    <property type="entry name" value="Prot_kinase_dom"/>
</dbReference>
<dbReference type="PANTHER" id="PTHR44329">
    <property type="entry name" value="SERINE/THREONINE-PROTEIN KINASE TNNI3K-RELATED"/>
    <property type="match status" value="1"/>
</dbReference>
<dbReference type="Gene3D" id="3.30.200.20">
    <property type="entry name" value="Phosphorylase Kinase, domain 1"/>
    <property type="match status" value="1"/>
</dbReference>
<keyword evidence="6" id="KW-0418">Kinase</keyword>
<keyword evidence="5 10" id="KW-0547">Nucleotide-binding</keyword>
<dbReference type="SMART" id="SM00220">
    <property type="entry name" value="S_TKc"/>
    <property type="match status" value="1"/>
</dbReference>
<comment type="similarity">
    <text evidence="1">Belongs to the protein kinase superfamily. TKL Ser/Thr protein kinase family. RAF subfamily.</text>
</comment>
<dbReference type="SUPFAM" id="SSF56112">
    <property type="entry name" value="Protein kinase-like (PK-like)"/>
    <property type="match status" value="1"/>
</dbReference>
<dbReference type="InterPro" id="IPR001245">
    <property type="entry name" value="Ser-Thr/Tyr_kinase_cat_dom"/>
</dbReference>
<keyword evidence="9" id="KW-0479">Metal-binding</keyword>
<evidence type="ECO:0000256" key="1">
    <source>
        <dbReference type="ARBA" id="ARBA00010507"/>
    </source>
</evidence>
<organism evidence="13">
    <name type="scientific">Dugesia japonica</name>
    <name type="common">Planarian</name>
    <dbReference type="NCBI Taxonomy" id="6161"/>
    <lineage>
        <taxon>Eukaryota</taxon>
        <taxon>Metazoa</taxon>
        <taxon>Spiralia</taxon>
        <taxon>Lophotrochozoa</taxon>
        <taxon>Platyhelminthes</taxon>
        <taxon>Rhabditophora</taxon>
        <taxon>Seriata</taxon>
        <taxon>Tricladida</taxon>
        <taxon>Continenticola</taxon>
        <taxon>Geoplanoidea</taxon>
        <taxon>Dugesiidae</taxon>
        <taxon>Dugesia</taxon>
    </lineage>
</organism>
<dbReference type="InterPro" id="IPR017441">
    <property type="entry name" value="Protein_kinase_ATP_BS"/>
</dbReference>
<dbReference type="PANTHER" id="PTHR44329:SF262">
    <property type="entry name" value="RAF HOMOLOG SERINE_THREONINE-PROTEIN KINASE RAF"/>
    <property type="match status" value="1"/>
</dbReference>
<evidence type="ECO:0000256" key="7">
    <source>
        <dbReference type="ARBA" id="ARBA00022840"/>
    </source>
</evidence>
<accession>A0A193PCD7</accession>
<evidence type="ECO:0000256" key="2">
    <source>
        <dbReference type="ARBA" id="ARBA00012513"/>
    </source>
</evidence>
<evidence type="ECO:0000256" key="3">
    <source>
        <dbReference type="ARBA" id="ARBA00022527"/>
    </source>
</evidence>
<evidence type="ECO:0000256" key="9">
    <source>
        <dbReference type="PIRSR" id="PIRSR000615-3"/>
    </source>
</evidence>
<dbReference type="PROSITE" id="PS00108">
    <property type="entry name" value="PROTEIN_KINASE_ST"/>
    <property type="match status" value="1"/>
</dbReference>
<dbReference type="GO" id="GO:0004709">
    <property type="term" value="F:MAP kinase kinase kinase activity"/>
    <property type="evidence" value="ECO:0007669"/>
    <property type="project" value="TreeGrafter"/>
</dbReference>
<evidence type="ECO:0000256" key="4">
    <source>
        <dbReference type="ARBA" id="ARBA00022679"/>
    </source>
</evidence>
<dbReference type="AlphaFoldDB" id="A0A193PCD7"/>
<dbReference type="Gene3D" id="1.10.510.10">
    <property type="entry name" value="Transferase(Phosphotransferase) domain 1"/>
    <property type="match status" value="1"/>
</dbReference>
<evidence type="ECO:0000313" key="13">
    <source>
        <dbReference type="EMBL" id="BAV14138.1"/>
    </source>
</evidence>
<evidence type="ECO:0000259" key="12">
    <source>
        <dbReference type="PROSITE" id="PS50011"/>
    </source>
</evidence>
<feature type="binding site" evidence="9">
    <location>
        <position position="205"/>
    </location>
    <ligand>
        <name>Mg(2+)</name>
        <dbReference type="ChEBI" id="CHEBI:18420"/>
    </ligand>
</feature>
<evidence type="ECO:0000256" key="10">
    <source>
        <dbReference type="PROSITE-ProRule" id="PRU10141"/>
    </source>
</evidence>
<keyword evidence="4" id="KW-0808">Transferase</keyword>
<feature type="binding site" evidence="10">
    <location>
        <position position="107"/>
    </location>
    <ligand>
        <name>ATP</name>
        <dbReference type="ChEBI" id="CHEBI:30616"/>
    </ligand>
</feature>
<evidence type="ECO:0000256" key="5">
    <source>
        <dbReference type="ARBA" id="ARBA00022741"/>
    </source>
</evidence>
<feature type="active site" description="Proton acceptor" evidence="8">
    <location>
        <position position="200"/>
    </location>
</feature>
<evidence type="ECO:0000256" key="6">
    <source>
        <dbReference type="ARBA" id="ARBA00022777"/>
    </source>
</evidence>
<keyword evidence="7 10" id="KW-0067">ATP-binding</keyword>
<dbReference type="EC" id="2.7.11.1" evidence="2"/>
<dbReference type="InterPro" id="IPR051681">
    <property type="entry name" value="Ser/Thr_Kinases-Pseudokinases"/>
</dbReference>
<dbReference type="InterPro" id="IPR011009">
    <property type="entry name" value="Kinase-like_dom_sf"/>
</dbReference>
<dbReference type="PROSITE" id="PS50011">
    <property type="entry name" value="PROTEIN_KINASE_DOM"/>
    <property type="match status" value="1"/>
</dbReference>
<dbReference type="PROSITE" id="PS00107">
    <property type="entry name" value="PROTEIN_KINASE_ATP"/>
    <property type="match status" value="1"/>
</dbReference>
<protein>
    <recommendedName>
        <fullName evidence="2">non-specific serine/threonine protein kinase</fullName>
        <ecNumber evidence="2">2.7.11.1</ecNumber>
    </recommendedName>
</protein>
<dbReference type="FunFam" id="3.30.200.20:FF:000024">
    <property type="entry name" value="B-Raf proto-oncogene serine/threonine-protein kinase"/>
    <property type="match status" value="1"/>
</dbReference>
<keyword evidence="9" id="KW-0460">Magnesium</keyword>
<name>A0A193PCD7_DUGJA</name>
<dbReference type="GO" id="GO:0046872">
    <property type="term" value="F:metal ion binding"/>
    <property type="evidence" value="ECO:0007669"/>
    <property type="project" value="UniProtKB-KW"/>
</dbReference>
<reference evidence="13" key="1">
    <citation type="submission" date="2015-12" db="EMBL/GenBank/DDBJ databases">
        <title>A simple blood-feeding method for live imaging of gut tube remodeling in regenerating planarians.</title>
        <authorList>
            <person name="Hosoda K."/>
            <person name="Morimoto M."/>
            <person name="Motoishi M."/>
            <person name="Nishimura O."/>
            <person name="Agata K."/>
            <person name="Umesono Y."/>
        </authorList>
    </citation>
    <scope>NUCLEOTIDE SEQUENCE</scope>
</reference>
<dbReference type="InterPro" id="IPR008271">
    <property type="entry name" value="Ser/Thr_kinase_AS"/>
</dbReference>
<dbReference type="GO" id="GO:0005524">
    <property type="term" value="F:ATP binding"/>
    <property type="evidence" value="ECO:0007669"/>
    <property type="project" value="UniProtKB-UniRule"/>
</dbReference>
<feature type="domain" description="Protein kinase" evidence="12">
    <location>
        <begin position="81"/>
        <end position="336"/>
    </location>
</feature>
<evidence type="ECO:0000256" key="11">
    <source>
        <dbReference type="RuleBase" id="RU000304"/>
    </source>
</evidence>
<keyword evidence="3 11" id="KW-0723">Serine/threonine-protein kinase</keyword>